<organism evidence="4">
    <name type="scientific">Psorophora albipes</name>
    <dbReference type="NCBI Taxonomy" id="869069"/>
    <lineage>
        <taxon>Eukaryota</taxon>
        <taxon>Metazoa</taxon>
        <taxon>Ecdysozoa</taxon>
        <taxon>Arthropoda</taxon>
        <taxon>Hexapoda</taxon>
        <taxon>Insecta</taxon>
        <taxon>Pterygota</taxon>
        <taxon>Neoptera</taxon>
        <taxon>Endopterygota</taxon>
        <taxon>Diptera</taxon>
        <taxon>Nematocera</taxon>
        <taxon>Culicoidea</taxon>
        <taxon>Culicidae</taxon>
        <taxon>Culicinae</taxon>
        <taxon>Aedini</taxon>
        <taxon>Psorophora</taxon>
    </lineage>
</organism>
<dbReference type="GO" id="GO:1990904">
    <property type="term" value="C:ribonucleoprotein complex"/>
    <property type="evidence" value="ECO:0007669"/>
    <property type="project" value="UniProtKB-KW"/>
</dbReference>
<dbReference type="AlphaFoldDB" id="T1E3W0"/>
<proteinExistence type="evidence at transcript level"/>
<evidence type="ECO:0000256" key="2">
    <source>
        <dbReference type="ARBA" id="ARBA00022980"/>
    </source>
</evidence>
<evidence type="ECO:0000256" key="3">
    <source>
        <dbReference type="ARBA" id="ARBA00023274"/>
    </source>
</evidence>
<evidence type="ECO:0000313" key="4">
    <source>
        <dbReference type="EMBL" id="JAA94832.1"/>
    </source>
</evidence>
<dbReference type="InterPro" id="IPR000630">
    <property type="entry name" value="Ribosomal_uS8"/>
</dbReference>
<protein>
    <submittedName>
        <fullName evidence="4">Uncharacterized protein</fullName>
    </submittedName>
</protein>
<name>T1E3W0_9DIPT</name>
<accession>T1E3W0</accession>
<reference evidence="4" key="1">
    <citation type="journal article" date="2013" name="BMC Genomics">
        <title>A deep insight into the sialotranscriptome of the mosquito, Psorophora albipes.</title>
        <authorList>
            <person name="Chagas A.C."/>
            <person name="Calvo E."/>
            <person name="Rios-Velasquez C.M."/>
            <person name="Pessoa F.A."/>
            <person name="Medeiros J.F."/>
            <person name="Ribeiro J.M."/>
        </authorList>
    </citation>
    <scope>NUCLEOTIDE SEQUENCE</scope>
</reference>
<dbReference type="Gene3D" id="3.30.1490.10">
    <property type="match status" value="1"/>
</dbReference>
<dbReference type="GO" id="GO:0003735">
    <property type="term" value="F:structural constituent of ribosome"/>
    <property type="evidence" value="ECO:0007669"/>
    <property type="project" value="InterPro"/>
</dbReference>
<keyword evidence="3" id="KW-0687">Ribonucleoprotein</keyword>
<dbReference type="EMBL" id="GALA01000020">
    <property type="protein sequence ID" value="JAA94832.1"/>
    <property type="molecule type" value="mRNA"/>
</dbReference>
<dbReference type="GO" id="GO:0006412">
    <property type="term" value="P:translation"/>
    <property type="evidence" value="ECO:0007669"/>
    <property type="project" value="InterPro"/>
</dbReference>
<sequence length="106" mass="11973">MAAFNEISRIVALLQNGMNYKHKVVIQVTVEAVEQFIKILEENQFIKILEIKGYTYTVITEKTLSCIKIGNNESVKCKAMNTYALKYLPTITGIMVVSTSRGIMTH</sequence>
<dbReference type="GO" id="GO:0005840">
    <property type="term" value="C:ribosome"/>
    <property type="evidence" value="ECO:0007669"/>
    <property type="project" value="UniProtKB-KW"/>
</dbReference>
<comment type="similarity">
    <text evidence="1">Belongs to the universal ribosomal protein uS8 family.</text>
</comment>
<feature type="non-terminal residue" evidence="4">
    <location>
        <position position="106"/>
    </location>
</feature>
<dbReference type="Pfam" id="PF00410">
    <property type="entry name" value="Ribosomal_S8"/>
    <property type="match status" value="1"/>
</dbReference>
<keyword evidence="2" id="KW-0689">Ribosomal protein</keyword>
<evidence type="ECO:0000256" key="1">
    <source>
        <dbReference type="ARBA" id="ARBA00006471"/>
    </source>
</evidence>
<dbReference type="SUPFAM" id="SSF56047">
    <property type="entry name" value="Ribosomal protein S8"/>
    <property type="match status" value="1"/>
</dbReference>
<dbReference type="InterPro" id="IPR035987">
    <property type="entry name" value="Ribosomal_uS8_sf"/>
</dbReference>